<keyword evidence="3" id="KW-0843">Virulence</keyword>
<proteinExistence type="inferred from homology"/>
<dbReference type="CDD" id="cd06911">
    <property type="entry name" value="VirB9_CagX_TrbG"/>
    <property type="match status" value="1"/>
</dbReference>
<evidence type="ECO:0000313" key="6">
    <source>
        <dbReference type="Proteomes" id="UP000583454"/>
    </source>
</evidence>
<evidence type="ECO:0000256" key="1">
    <source>
        <dbReference type="ARBA" id="ARBA00006135"/>
    </source>
</evidence>
<evidence type="ECO:0000256" key="3">
    <source>
        <dbReference type="ARBA" id="ARBA00023026"/>
    </source>
</evidence>
<evidence type="ECO:0000256" key="4">
    <source>
        <dbReference type="SAM" id="SignalP"/>
    </source>
</evidence>
<gene>
    <name evidence="5" type="ORF">HNR00_003279</name>
</gene>
<dbReference type="InterPro" id="IPR038161">
    <property type="entry name" value="VirB9/CagX/TrbG_C_sf"/>
</dbReference>
<dbReference type="AlphaFoldDB" id="A0A840ZLT1"/>
<dbReference type="InterPro" id="IPR014148">
    <property type="entry name" value="VirB9"/>
</dbReference>
<organism evidence="5 6">
    <name type="scientific">Methylorubrum rhodinum</name>
    <dbReference type="NCBI Taxonomy" id="29428"/>
    <lineage>
        <taxon>Bacteria</taxon>
        <taxon>Pseudomonadati</taxon>
        <taxon>Pseudomonadota</taxon>
        <taxon>Alphaproteobacteria</taxon>
        <taxon>Hyphomicrobiales</taxon>
        <taxon>Methylobacteriaceae</taxon>
        <taxon>Methylorubrum</taxon>
    </lineage>
</organism>
<dbReference type="InterPro" id="IPR033645">
    <property type="entry name" value="VirB9/CagX/TrbG_C"/>
</dbReference>
<dbReference type="Proteomes" id="UP000583454">
    <property type="component" value="Unassembled WGS sequence"/>
</dbReference>
<accession>A0A840ZLT1</accession>
<comment type="similarity">
    <text evidence="1">Belongs to the TrbG/VirB9 family.</text>
</comment>
<dbReference type="RefSeq" id="WP_183571109.1">
    <property type="nucleotide sequence ID" value="NZ_JACHOP010000015.1"/>
</dbReference>
<keyword evidence="2 4" id="KW-0732">Signal</keyword>
<feature type="chain" id="PRO_5032532726" evidence="4">
    <location>
        <begin position="28"/>
        <end position="291"/>
    </location>
</feature>
<dbReference type="EMBL" id="JACHOP010000015">
    <property type="protein sequence ID" value="MBB5758556.1"/>
    <property type="molecule type" value="Genomic_DNA"/>
</dbReference>
<sequence>MNRLALTPATLLMGAVLASLGPLPALALQHPQAGSRDARVRNVVYDPSNVVKVNGVIRASTQVLFAEGEEIAHVAIGDSVSWEIAPAGNILFLKPRERHPATNLQVVTTRRDGRKRSYQFELTINEGSLAESYFVVRFSYPEDEAEIRRAEASLRRSAAEAGAVDQTFALSDAAGPRNWRYSAQGAAALEPDGVYDDGRETYLRFEGNREVPAVYLVASDGTESLVPKDVRGELVVVHAIGRELRLRQGSQVTCLFNEAFDPVGINYGTRTTSPAVTRLARRPSRRQGAAR</sequence>
<dbReference type="NCBIfam" id="TIGR02781">
    <property type="entry name" value="VirB9"/>
    <property type="match status" value="1"/>
</dbReference>
<evidence type="ECO:0000256" key="2">
    <source>
        <dbReference type="ARBA" id="ARBA00022729"/>
    </source>
</evidence>
<keyword evidence="6" id="KW-1185">Reference proteome</keyword>
<name>A0A840ZLT1_9HYPH</name>
<dbReference type="Pfam" id="PF03524">
    <property type="entry name" value="CagX"/>
    <property type="match status" value="1"/>
</dbReference>
<evidence type="ECO:0000313" key="5">
    <source>
        <dbReference type="EMBL" id="MBB5758556.1"/>
    </source>
</evidence>
<dbReference type="InterPro" id="IPR010258">
    <property type="entry name" value="Conjugal_tfr_TrbG/VirB9/CagX"/>
</dbReference>
<comment type="caution">
    <text evidence="5">The sequence shown here is derived from an EMBL/GenBank/DDBJ whole genome shotgun (WGS) entry which is preliminary data.</text>
</comment>
<dbReference type="Gene3D" id="2.60.40.2500">
    <property type="match status" value="1"/>
</dbReference>
<feature type="signal peptide" evidence="4">
    <location>
        <begin position="1"/>
        <end position="27"/>
    </location>
</feature>
<reference evidence="5 6" key="1">
    <citation type="submission" date="2020-08" db="EMBL/GenBank/DDBJ databases">
        <title>Genomic Encyclopedia of Type Strains, Phase IV (KMG-IV): sequencing the most valuable type-strain genomes for metagenomic binning, comparative biology and taxonomic classification.</title>
        <authorList>
            <person name="Goeker M."/>
        </authorList>
    </citation>
    <scope>NUCLEOTIDE SEQUENCE [LARGE SCALE GENOMIC DNA]</scope>
    <source>
        <strain evidence="5 6">DSM 2163</strain>
    </source>
</reference>
<protein>
    <submittedName>
        <fullName evidence="5">Type IV secretion system protein VirB9</fullName>
    </submittedName>
</protein>